<sequence length="202" mass="22718">MLWAIPVLHAISASILASGGAAFWWMAISQPSLPKGNTFMARACPLHFEIYNTTQSHMTLYRFLGVAFNATEEKLLKSYQSSAQKFGAEAQSCLTQLREADSKHSADQTPKACLSQAYKKADRHAQMVTDVTLFLLDKNERSQYDMYLLPLLDTMYEAEIKMDDKSDVGKWIKHARKMGKLQGSTDSVLREVCGKYAMGYDL</sequence>
<dbReference type="InterPro" id="IPR036869">
    <property type="entry name" value="J_dom_sf"/>
</dbReference>
<feature type="transmembrane region" description="Helical" evidence="1">
    <location>
        <begin position="7"/>
        <end position="27"/>
    </location>
</feature>
<dbReference type="EMBL" id="JAPEUR010000130">
    <property type="protein sequence ID" value="KAJ4319084.1"/>
    <property type="molecule type" value="Genomic_DNA"/>
</dbReference>
<reference evidence="2" key="1">
    <citation type="submission" date="2022-10" db="EMBL/GenBank/DDBJ databases">
        <title>Tapping the CABI collections for fungal endophytes: first genome assemblies for Collariella, Neodidymelliopsis, Ascochyta clinopodiicola, Didymella pomorum, Didymosphaeria variabile, Neocosmospora piperis and Neocucurbitaria cava.</title>
        <authorList>
            <person name="Hill R."/>
        </authorList>
    </citation>
    <scope>NUCLEOTIDE SEQUENCE</scope>
    <source>
        <strain evidence="2">IMI 366586</strain>
    </source>
</reference>
<dbReference type="OrthoDB" id="4816739at2759"/>
<dbReference type="Gene3D" id="1.10.287.110">
    <property type="entry name" value="DnaJ domain"/>
    <property type="match status" value="1"/>
</dbReference>
<accession>A0A9W8WBV5</accession>
<organism evidence="2 3">
    <name type="scientific">Fusarium piperis</name>
    <dbReference type="NCBI Taxonomy" id="1435070"/>
    <lineage>
        <taxon>Eukaryota</taxon>
        <taxon>Fungi</taxon>
        <taxon>Dikarya</taxon>
        <taxon>Ascomycota</taxon>
        <taxon>Pezizomycotina</taxon>
        <taxon>Sordariomycetes</taxon>
        <taxon>Hypocreomycetidae</taxon>
        <taxon>Hypocreales</taxon>
        <taxon>Nectriaceae</taxon>
        <taxon>Fusarium</taxon>
        <taxon>Fusarium solani species complex</taxon>
    </lineage>
</organism>
<comment type="caution">
    <text evidence="2">The sequence shown here is derived from an EMBL/GenBank/DDBJ whole genome shotgun (WGS) entry which is preliminary data.</text>
</comment>
<gene>
    <name evidence="2" type="ORF">N0V84_006538</name>
</gene>
<evidence type="ECO:0000313" key="2">
    <source>
        <dbReference type="EMBL" id="KAJ4319084.1"/>
    </source>
</evidence>
<keyword evidence="1" id="KW-1133">Transmembrane helix</keyword>
<dbReference type="AlphaFoldDB" id="A0A9W8WBV5"/>
<proteinExistence type="predicted"/>
<dbReference type="Proteomes" id="UP001140502">
    <property type="component" value="Unassembled WGS sequence"/>
</dbReference>
<keyword evidence="1" id="KW-0472">Membrane</keyword>
<evidence type="ECO:0000256" key="1">
    <source>
        <dbReference type="SAM" id="Phobius"/>
    </source>
</evidence>
<keyword evidence="1" id="KW-0812">Transmembrane</keyword>
<keyword evidence="3" id="KW-1185">Reference proteome</keyword>
<name>A0A9W8WBV5_9HYPO</name>
<protein>
    <submittedName>
        <fullName evidence="2">Uncharacterized protein</fullName>
    </submittedName>
</protein>
<evidence type="ECO:0000313" key="3">
    <source>
        <dbReference type="Proteomes" id="UP001140502"/>
    </source>
</evidence>